<gene>
    <name evidence="3" type="ORF">ALAG00032_LOCUS2728</name>
</gene>
<sequence length="629" mass="64714">MTALEVETDVIGVSKNLVDLLDGGTIVTTSTGGRATGTREAARATGHATRSTLTTSSVELHHDGVGLALELLLVLLVLLTSSLLVVVEPLNDTVNLSSEGLLVGSLNLLLDLRVRESVAERVGVRLKTVLGSDTLALGLVLLLVLLSIVKHALNLLLRQAALVVGDDNLVGLAGTLLDGGDVHDTVGIKIEGDLNLGNTTGSRGDTSELELAHEVVVLGALTLTLVDLDKHTRLVVGEGREDLRLLGGDGSVSGDELGHHTTSGLNTERERGDIQEEDLVGGLARGVTRENGSLDSGTVGNSLIGVDGLVGLLSVEVVGDELLDTGDTGRSTDEDDLVDKGLVDLGVGKDTVDGLDSGSEEILAELLETGTGDGGVEVNTLEERVDLNGGLSGRRKSSLGTLASGSETSESTDVGAKILLVLALELVDEVVDQTVVEVLTTQVSVTGSGLDLEDTLLNGEERDIEGTTTKIEDQDVALALNLLVETVGNGGSGRLVDDSENVETGDETGILGSLTLRVVEVGRNGDNGVVDSLAEVRLSSLTHLGEDHGGDLLGSEGLLLTLELNLDVGLAALVDDCEGEVLHVGLDLSIGKLATDQSLGVEDGVLGVHGDLVLGGITNQTLGVGETDE</sequence>
<evidence type="ECO:0000313" key="3">
    <source>
        <dbReference type="EMBL" id="CAE0361990.1"/>
    </source>
</evidence>
<evidence type="ECO:0000256" key="1">
    <source>
        <dbReference type="SAM" id="MobiDB-lite"/>
    </source>
</evidence>
<accession>A0A7S3NEG7</accession>
<feature type="transmembrane region" description="Helical" evidence="2">
    <location>
        <begin position="67"/>
        <end position="87"/>
    </location>
</feature>
<dbReference type="InterPro" id="IPR019651">
    <property type="entry name" value="Glutamate_DH_NAD-spec"/>
</dbReference>
<evidence type="ECO:0000256" key="2">
    <source>
        <dbReference type="SAM" id="Phobius"/>
    </source>
</evidence>
<feature type="region of interest" description="Disordered" evidence="1">
    <location>
        <begin position="247"/>
        <end position="269"/>
    </location>
</feature>
<keyword evidence="2" id="KW-0472">Membrane</keyword>
<proteinExistence type="predicted"/>
<keyword evidence="2" id="KW-0812">Transmembrane</keyword>
<evidence type="ECO:0008006" key="4">
    <source>
        <dbReference type="Google" id="ProtNLM"/>
    </source>
</evidence>
<reference evidence="3" key="1">
    <citation type="submission" date="2021-01" db="EMBL/GenBank/DDBJ databases">
        <authorList>
            <person name="Corre E."/>
            <person name="Pelletier E."/>
            <person name="Niang G."/>
            <person name="Scheremetjew M."/>
            <person name="Finn R."/>
            <person name="Kale V."/>
            <person name="Holt S."/>
            <person name="Cochrane G."/>
            <person name="Meng A."/>
            <person name="Brown T."/>
            <person name="Cohen L."/>
        </authorList>
    </citation>
    <scope>NUCLEOTIDE SEQUENCE</scope>
    <source>
        <strain evidence="3">CCMP1510</strain>
    </source>
</reference>
<organism evidence="3">
    <name type="scientific">Aureoumbra lagunensis</name>
    <dbReference type="NCBI Taxonomy" id="44058"/>
    <lineage>
        <taxon>Eukaryota</taxon>
        <taxon>Sar</taxon>
        <taxon>Stramenopiles</taxon>
        <taxon>Ochrophyta</taxon>
        <taxon>Pelagophyceae</taxon>
        <taxon>Pelagomonadales</taxon>
        <taxon>Aureoumbra</taxon>
    </lineage>
</organism>
<feature type="transmembrane region" description="Helical" evidence="2">
    <location>
        <begin position="130"/>
        <end position="149"/>
    </location>
</feature>
<protein>
    <recommendedName>
        <fullName evidence="4">NAD-specific glutamate dehydrogenase</fullName>
    </recommendedName>
</protein>
<name>A0A7S3NEG7_9STRA</name>
<dbReference type="EMBL" id="HBIJ01003835">
    <property type="protein sequence ID" value="CAE0361990.1"/>
    <property type="molecule type" value="Transcribed_RNA"/>
</dbReference>
<keyword evidence="2" id="KW-1133">Transmembrane helix</keyword>
<dbReference type="Pfam" id="PF10712">
    <property type="entry name" value="NAD-GH"/>
    <property type="match status" value="1"/>
</dbReference>
<dbReference type="AlphaFoldDB" id="A0A7S3NEG7"/>